<evidence type="ECO:0000256" key="4">
    <source>
        <dbReference type="ARBA" id="ARBA00023163"/>
    </source>
</evidence>
<feature type="domain" description="RNA polymerase sigma factor 70 region 4 type 2" evidence="6">
    <location>
        <begin position="134"/>
        <end position="186"/>
    </location>
</feature>
<organism evidence="7 8">
    <name type="scientific">Sodalis ligni</name>
    <dbReference type="NCBI Taxonomy" id="2697027"/>
    <lineage>
        <taxon>Bacteria</taxon>
        <taxon>Pseudomonadati</taxon>
        <taxon>Pseudomonadota</taxon>
        <taxon>Gammaproteobacteria</taxon>
        <taxon>Enterobacterales</taxon>
        <taxon>Bruguierivoracaceae</taxon>
        <taxon>Sodalis</taxon>
    </lineage>
</organism>
<evidence type="ECO:0000256" key="1">
    <source>
        <dbReference type="ARBA" id="ARBA00010641"/>
    </source>
</evidence>
<dbReference type="GO" id="GO:0003677">
    <property type="term" value="F:DNA binding"/>
    <property type="evidence" value="ECO:0007669"/>
    <property type="project" value="InterPro"/>
</dbReference>
<protein>
    <submittedName>
        <fullName evidence="7">RNA polymerase sigma-70 factor (ECF subfamily)</fullName>
    </submittedName>
</protein>
<dbReference type="OrthoDB" id="9797134at2"/>
<dbReference type="InterPro" id="IPR013324">
    <property type="entry name" value="RNA_pol_sigma_r3/r4-like"/>
</dbReference>
<dbReference type="Pfam" id="PF04542">
    <property type="entry name" value="Sigma70_r2"/>
    <property type="match status" value="1"/>
</dbReference>
<evidence type="ECO:0000313" key="7">
    <source>
        <dbReference type="EMBL" id="TCL06017.1"/>
    </source>
</evidence>
<dbReference type="NCBIfam" id="TIGR02937">
    <property type="entry name" value="sigma70-ECF"/>
    <property type="match status" value="1"/>
</dbReference>
<evidence type="ECO:0000256" key="2">
    <source>
        <dbReference type="ARBA" id="ARBA00023015"/>
    </source>
</evidence>
<evidence type="ECO:0000256" key="3">
    <source>
        <dbReference type="ARBA" id="ARBA00023082"/>
    </source>
</evidence>
<dbReference type="SUPFAM" id="SSF88659">
    <property type="entry name" value="Sigma3 and sigma4 domains of RNA polymerase sigma factors"/>
    <property type="match status" value="1"/>
</dbReference>
<sequence length="204" mass="22682">MLSSLTGPCILEKAVPIICRDTESGQEIAIIDTHDIRDELGHYLTRLWRYGMVLSRKPDIADDLVQSTCVRAMERAGQFTAGTALDRWLFSILHSIWINEIRSRQIRQGQGFVDIDEVTAHSGESDSVSHIWANQIMARVNQLPEAQRNAVFLVYVEGFTYQEAAQTLSVPIGTIMSRLAAARLTLAKDAAISSARPQVEGDKV</sequence>
<keyword evidence="4" id="KW-0804">Transcription</keyword>
<dbReference type="SUPFAM" id="SSF88946">
    <property type="entry name" value="Sigma2 domain of RNA polymerase sigma factors"/>
    <property type="match status" value="1"/>
</dbReference>
<dbReference type="GO" id="GO:0006352">
    <property type="term" value="P:DNA-templated transcription initiation"/>
    <property type="evidence" value="ECO:0007669"/>
    <property type="project" value="InterPro"/>
</dbReference>
<dbReference type="EMBL" id="SJOI01000001">
    <property type="protein sequence ID" value="TCL06017.1"/>
    <property type="molecule type" value="Genomic_DNA"/>
</dbReference>
<dbReference type="InterPro" id="IPR036388">
    <property type="entry name" value="WH-like_DNA-bd_sf"/>
</dbReference>
<dbReference type="PANTHER" id="PTHR43133:SF25">
    <property type="entry name" value="RNA POLYMERASE SIGMA FACTOR RFAY-RELATED"/>
    <property type="match status" value="1"/>
</dbReference>
<dbReference type="InterPro" id="IPR007627">
    <property type="entry name" value="RNA_pol_sigma70_r2"/>
</dbReference>
<keyword evidence="2" id="KW-0805">Transcription regulation</keyword>
<evidence type="ECO:0000259" key="5">
    <source>
        <dbReference type="Pfam" id="PF04542"/>
    </source>
</evidence>
<dbReference type="InterPro" id="IPR014284">
    <property type="entry name" value="RNA_pol_sigma-70_dom"/>
</dbReference>
<dbReference type="GO" id="GO:0016987">
    <property type="term" value="F:sigma factor activity"/>
    <property type="evidence" value="ECO:0007669"/>
    <property type="project" value="UniProtKB-KW"/>
</dbReference>
<dbReference type="InterPro" id="IPR013249">
    <property type="entry name" value="RNA_pol_sigma70_r4_t2"/>
</dbReference>
<dbReference type="Pfam" id="PF08281">
    <property type="entry name" value="Sigma70_r4_2"/>
    <property type="match status" value="1"/>
</dbReference>
<proteinExistence type="inferred from homology"/>
<gene>
    <name evidence="7" type="ORF">EZJ58_4241</name>
</gene>
<dbReference type="PANTHER" id="PTHR43133">
    <property type="entry name" value="RNA POLYMERASE ECF-TYPE SIGMA FACTO"/>
    <property type="match status" value="1"/>
</dbReference>
<dbReference type="InterPro" id="IPR039425">
    <property type="entry name" value="RNA_pol_sigma-70-like"/>
</dbReference>
<dbReference type="RefSeq" id="WP_132925074.1">
    <property type="nucleotide sequence ID" value="NZ_SJOI01000001.1"/>
</dbReference>
<evidence type="ECO:0000313" key="8">
    <source>
        <dbReference type="Proteomes" id="UP000294555"/>
    </source>
</evidence>
<dbReference type="Gene3D" id="1.10.1740.10">
    <property type="match status" value="1"/>
</dbReference>
<dbReference type="Proteomes" id="UP000294555">
    <property type="component" value="Unassembled WGS sequence"/>
</dbReference>
<dbReference type="Gene3D" id="1.10.10.10">
    <property type="entry name" value="Winged helix-like DNA-binding domain superfamily/Winged helix DNA-binding domain"/>
    <property type="match status" value="1"/>
</dbReference>
<comment type="similarity">
    <text evidence="1">Belongs to the sigma-70 factor family. ECF subfamily.</text>
</comment>
<dbReference type="CDD" id="cd06171">
    <property type="entry name" value="Sigma70_r4"/>
    <property type="match status" value="1"/>
</dbReference>
<name>A0A4R1NG86_9GAMM</name>
<comment type="caution">
    <text evidence="7">The sequence shown here is derived from an EMBL/GenBank/DDBJ whole genome shotgun (WGS) entry which is preliminary data.</text>
</comment>
<feature type="domain" description="RNA polymerase sigma-70 region 2" evidence="5">
    <location>
        <begin position="42"/>
        <end position="105"/>
    </location>
</feature>
<dbReference type="AlphaFoldDB" id="A0A4R1NG86"/>
<keyword evidence="3" id="KW-0731">Sigma factor</keyword>
<keyword evidence="8" id="KW-1185">Reference proteome</keyword>
<dbReference type="InterPro" id="IPR013325">
    <property type="entry name" value="RNA_pol_sigma_r2"/>
</dbReference>
<reference evidence="7 8" key="1">
    <citation type="submission" date="2019-02" db="EMBL/GenBank/DDBJ databases">
        <title>Investigation of anaerobic lignin degradation for improved lignocellulosic biofuels.</title>
        <authorList>
            <person name="Deangelis K."/>
        </authorList>
    </citation>
    <scope>NUCLEOTIDE SEQUENCE [LARGE SCALE GENOMIC DNA]</scope>
    <source>
        <strain evidence="7 8">159R</strain>
    </source>
</reference>
<accession>A0A4R1NG86</accession>
<evidence type="ECO:0000259" key="6">
    <source>
        <dbReference type="Pfam" id="PF08281"/>
    </source>
</evidence>